<dbReference type="CDD" id="cd06268">
    <property type="entry name" value="PBP1_ABC_transporter_LIVBP-like"/>
    <property type="match status" value="1"/>
</dbReference>
<evidence type="ECO:0008006" key="4">
    <source>
        <dbReference type="Google" id="ProtNLM"/>
    </source>
</evidence>
<name>A0ABP8H7E5_9SPHI</name>
<feature type="region of interest" description="Disordered" evidence="1">
    <location>
        <begin position="26"/>
        <end position="58"/>
    </location>
</feature>
<organism evidence="2 3">
    <name type="scientific">Mucilaginibacter gynuensis</name>
    <dbReference type="NCBI Taxonomy" id="1302236"/>
    <lineage>
        <taxon>Bacteria</taxon>
        <taxon>Pseudomonadati</taxon>
        <taxon>Bacteroidota</taxon>
        <taxon>Sphingobacteriia</taxon>
        <taxon>Sphingobacteriales</taxon>
        <taxon>Sphingobacteriaceae</taxon>
        <taxon>Mucilaginibacter</taxon>
    </lineage>
</organism>
<sequence length="416" mass="46613">MSGNKWLLLLVIAFLAGACSPKIRPVSKPVPDTATKTTQKPEKENKDKDKEKAKPENKVSDRFSTIALILPFGLDHLNPGAIYTAAGLKKASLALDYYRGFKLALDSLTEQGANYKLQVFDSKDEPATSHSLALNPQIRSSDLIVGPVFPDGIKSFITVPNPANKLVLSPLSPASPLTFKNPNLVTIIPPLEYHALRAAEFVTSKNKTKKVFILTSGYSDERDYIRYFKKGLDSLSKKKIKIIPLTVVRGDLKPILAQLTKFDQNFFLIPSTKQAFIQVTLHSLDTLSRRFPVTVVGHPNWEKYAYLKADLLQKLNTHITSADRVNYKAATTITFVRAYRKTYHSEPSDYAIKAFDEGLYFGQLLADGTDNLKKLDDNEFTGLHNSFSFIKKNGQGWVNTHVNILKYTNFELKQVE</sequence>
<dbReference type="SUPFAM" id="SSF53822">
    <property type="entry name" value="Periplasmic binding protein-like I"/>
    <property type="match status" value="1"/>
</dbReference>
<reference evidence="3" key="1">
    <citation type="journal article" date="2019" name="Int. J. Syst. Evol. Microbiol.">
        <title>The Global Catalogue of Microorganisms (GCM) 10K type strain sequencing project: providing services to taxonomists for standard genome sequencing and annotation.</title>
        <authorList>
            <consortium name="The Broad Institute Genomics Platform"/>
            <consortium name="The Broad Institute Genome Sequencing Center for Infectious Disease"/>
            <person name="Wu L."/>
            <person name="Ma J."/>
        </authorList>
    </citation>
    <scope>NUCLEOTIDE SEQUENCE [LARGE SCALE GENOMIC DNA]</scope>
    <source>
        <strain evidence="3">JCM 17705</strain>
    </source>
</reference>
<dbReference type="EMBL" id="BAABFT010000015">
    <property type="protein sequence ID" value="GAA4335243.1"/>
    <property type="molecule type" value="Genomic_DNA"/>
</dbReference>
<keyword evidence="3" id="KW-1185">Reference proteome</keyword>
<dbReference type="InterPro" id="IPR028082">
    <property type="entry name" value="Peripla_BP_I"/>
</dbReference>
<dbReference type="Proteomes" id="UP001500582">
    <property type="component" value="Unassembled WGS sequence"/>
</dbReference>
<evidence type="ECO:0000256" key="1">
    <source>
        <dbReference type="SAM" id="MobiDB-lite"/>
    </source>
</evidence>
<dbReference type="Gene3D" id="3.40.50.2300">
    <property type="match status" value="2"/>
</dbReference>
<feature type="compositionally biased region" description="Basic and acidic residues" evidence="1">
    <location>
        <begin position="39"/>
        <end position="58"/>
    </location>
</feature>
<evidence type="ECO:0000313" key="3">
    <source>
        <dbReference type="Proteomes" id="UP001500582"/>
    </source>
</evidence>
<protein>
    <recommendedName>
        <fullName evidence="4">ABC-type branched-subunit amino acid transport system substrate-binding protein</fullName>
    </recommendedName>
</protein>
<comment type="caution">
    <text evidence="2">The sequence shown here is derived from an EMBL/GenBank/DDBJ whole genome shotgun (WGS) entry which is preliminary data.</text>
</comment>
<proteinExistence type="predicted"/>
<dbReference type="PROSITE" id="PS51257">
    <property type="entry name" value="PROKAR_LIPOPROTEIN"/>
    <property type="match status" value="1"/>
</dbReference>
<evidence type="ECO:0000313" key="2">
    <source>
        <dbReference type="EMBL" id="GAA4335243.1"/>
    </source>
</evidence>
<accession>A0ABP8H7E5</accession>
<gene>
    <name evidence="2" type="ORF">GCM10023149_43130</name>
</gene>